<reference evidence="13" key="1">
    <citation type="submission" date="2021-12" db="EMBL/GenBank/DDBJ databases">
        <authorList>
            <person name="King R."/>
        </authorList>
    </citation>
    <scope>NUCLEOTIDE SEQUENCE</scope>
</reference>
<dbReference type="Pfam" id="PF00201">
    <property type="entry name" value="UDPGT"/>
    <property type="match status" value="1"/>
</dbReference>
<dbReference type="EMBL" id="OU963866">
    <property type="protein sequence ID" value="CAH0389901.1"/>
    <property type="molecule type" value="Genomic_DNA"/>
</dbReference>
<evidence type="ECO:0000256" key="7">
    <source>
        <dbReference type="ARBA" id="ARBA00022989"/>
    </source>
</evidence>
<keyword evidence="9" id="KW-0325">Glycoprotein</keyword>
<evidence type="ECO:0000256" key="1">
    <source>
        <dbReference type="ARBA" id="ARBA00004240"/>
    </source>
</evidence>
<dbReference type="Gene3D" id="3.40.50.2000">
    <property type="entry name" value="Glycogen Phosphorylase B"/>
    <property type="match status" value="2"/>
</dbReference>
<proteinExistence type="inferred from homology"/>
<name>A0A9P0F4Z1_BEMTA</name>
<dbReference type="CDD" id="cd03784">
    <property type="entry name" value="GT1_Gtf-like"/>
    <property type="match status" value="1"/>
</dbReference>
<organism evidence="13 14">
    <name type="scientific">Bemisia tabaci</name>
    <name type="common">Sweetpotato whitefly</name>
    <name type="synonym">Aleurodes tabaci</name>
    <dbReference type="NCBI Taxonomy" id="7038"/>
    <lineage>
        <taxon>Eukaryota</taxon>
        <taxon>Metazoa</taxon>
        <taxon>Ecdysozoa</taxon>
        <taxon>Arthropoda</taxon>
        <taxon>Hexapoda</taxon>
        <taxon>Insecta</taxon>
        <taxon>Pterygota</taxon>
        <taxon>Neoptera</taxon>
        <taxon>Paraneoptera</taxon>
        <taxon>Hemiptera</taxon>
        <taxon>Sternorrhyncha</taxon>
        <taxon>Aleyrodoidea</taxon>
        <taxon>Aleyrodidae</taxon>
        <taxon>Aleyrodinae</taxon>
        <taxon>Bemisia</taxon>
    </lineage>
</organism>
<feature type="chain" id="PRO_5040547178" description="UDP-glucuronosyltransferase" evidence="12">
    <location>
        <begin position="19"/>
        <end position="528"/>
    </location>
</feature>
<dbReference type="InterPro" id="IPR050271">
    <property type="entry name" value="UDP-glycosyltransferase"/>
</dbReference>
<dbReference type="PANTHER" id="PTHR48043">
    <property type="entry name" value="EG:EG0003.4 PROTEIN-RELATED"/>
    <property type="match status" value="1"/>
</dbReference>
<dbReference type="GO" id="GO:0016020">
    <property type="term" value="C:membrane"/>
    <property type="evidence" value="ECO:0007669"/>
    <property type="project" value="UniProtKB-SubCell"/>
</dbReference>
<keyword evidence="5 12" id="KW-0812">Transmembrane</keyword>
<dbReference type="PANTHER" id="PTHR48043:SF159">
    <property type="entry name" value="EG:EG0003.4 PROTEIN-RELATED"/>
    <property type="match status" value="1"/>
</dbReference>
<dbReference type="EC" id="2.4.1.17" evidence="12"/>
<keyword evidence="6" id="KW-0256">Endoplasmic reticulum</keyword>
<evidence type="ECO:0000256" key="4">
    <source>
        <dbReference type="ARBA" id="ARBA00022679"/>
    </source>
</evidence>
<comment type="catalytic activity">
    <reaction evidence="12">
        <text>glucuronate acceptor + UDP-alpha-D-glucuronate = acceptor beta-D-glucuronoside + UDP + H(+)</text>
        <dbReference type="Rhea" id="RHEA:21032"/>
        <dbReference type="ChEBI" id="CHEBI:15378"/>
        <dbReference type="ChEBI" id="CHEBI:58052"/>
        <dbReference type="ChEBI" id="CHEBI:58223"/>
        <dbReference type="ChEBI" id="CHEBI:132367"/>
        <dbReference type="ChEBI" id="CHEBI:132368"/>
        <dbReference type="EC" id="2.4.1.17"/>
    </reaction>
</comment>
<evidence type="ECO:0000256" key="11">
    <source>
        <dbReference type="RuleBase" id="RU003718"/>
    </source>
</evidence>
<dbReference type="AlphaFoldDB" id="A0A9P0F4Z1"/>
<protein>
    <recommendedName>
        <fullName evidence="12">UDP-glucuronosyltransferase</fullName>
        <ecNumber evidence="12">2.4.1.17</ecNumber>
    </recommendedName>
</protein>
<evidence type="ECO:0000256" key="10">
    <source>
        <dbReference type="ARBA" id="ARBA00046288"/>
    </source>
</evidence>
<accession>A0A9P0F4Z1</accession>
<keyword evidence="7 12" id="KW-1133">Transmembrane helix</keyword>
<feature type="transmembrane region" description="Helical" evidence="12">
    <location>
        <begin position="491"/>
        <end position="518"/>
    </location>
</feature>
<evidence type="ECO:0000256" key="6">
    <source>
        <dbReference type="ARBA" id="ARBA00022824"/>
    </source>
</evidence>
<sequence>MILNPLLVILSVLSGLEAYKILVFYPTPSYSHQRAIISLTERLVKDGHQLFVISPNVVPGLENHENYTFIDVSFSYKYFSGKEQTDENVNLQRQLSKWDIPVVFKPFADIARKQLISDQYLQFEQRVRLEQISFDLIIVETFFLPFACAMSRLFPGSPPIISMSTLVVDFYAEEALGSPPHLSFVPAVFDGFTDRMTLWQKLENWFSHHYLMHKFRDGVEESVKKYLRETYGDGNETLAEACWTNVSLAMLASNSMYFYPRAMGPNIIEVGPLHLKTPAPLPKHLQDWLDGAEKGVIYLSLGSNMKSKSLPVEVRANFLKFFKQLPSGYRVLWKWELDGAIPGQSDNILAQKWLPQDSVLAHPKVRVFITQGGLQSFQETVHYGVPTVGIPWFGDQECNVAKMVDAKIGVLLPPKELTSYEKIKSAIEAVLYDERYYKNMKRHSAISRDFTAQGMEKAVFWVEHVAKYGGASHLRPSTADASFFQYFCLDILFVILGLSSLLLFVVYSVCKLLISIIFQTPQKKKKTS</sequence>
<keyword evidence="3 11" id="KW-0328">Glycosyltransferase</keyword>
<keyword evidence="12" id="KW-0732">Signal</keyword>
<evidence type="ECO:0000256" key="12">
    <source>
        <dbReference type="RuleBase" id="RU362059"/>
    </source>
</evidence>
<evidence type="ECO:0000256" key="8">
    <source>
        <dbReference type="ARBA" id="ARBA00023136"/>
    </source>
</evidence>
<keyword evidence="8 12" id="KW-0472">Membrane</keyword>
<keyword evidence="4 11" id="KW-0808">Transferase</keyword>
<comment type="similarity">
    <text evidence="2 11">Belongs to the UDP-glycosyltransferase family.</text>
</comment>
<gene>
    <name evidence="13" type="ORF">BEMITA_LOCUS8678</name>
</gene>
<evidence type="ECO:0000256" key="2">
    <source>
        <dbReference type="ARBA" id="ARBA00009995"/>
    </source>
</evidence>
<dbReference type="InterPro" id="IPR035595">
    <property type="entry name" value="UDP_glycos_trans_CS"/>
</dbReference>
<evidence type="ECO:0000256" key="9">
    <source>
        <dbReference type="ARBA" id="ARBA00023180"/>
    </source>
</evidence>
<dbReference type="SUPFAM" id="SSF53756">
    <property type="entry name" value="UDP-Glycosyltransferase/glycogen phosphorylase"/>
    <property type="match status" value="1"/>
</dbReference>
<keyword evidence="14" id="KW-1185">Reference proteome</keyword>
<comment type="subcellular location">
    <subcellularLocation>
        <location evidence="10">Endomembrane system</location>
        <topology evidence="10">Single-pass type I membrane protein</topology>
    </subcellularLocation>
    <subcellularLocation>
        <location evidence="1">Endoplasmic reticulum</location>
    </subcellularLocation>
    <subcellularLocation>
        <location evidence="12">Membrane</location>
        <topology evidence="12">Single-pass membrane protein</topology>
    </subcellularLocation>
</comment>
<feature type="signal peptide" evidence="12">
    <location>
        <begin position="1"/>
        <end position="18"/>
    </location>
</feature>
<dbReference type="PROSITE" id="PS00375">
    <property type="entry name" value="UDPGT"/>
    <property type="match status" value="1"/>
</dbReference>
<dbReference type="InterPro" id="IPR002213">
    <property type="entry name" value="UDP_glucos_trans"/>
</dbReference>
<evidence type="ECO:0000313" key="14">
    <source>
        <dbReference type="Proteomes" id="UP001152759"/>
    </source>
</evidence>
<dbReference type="FunFam" id="3.40.50.2000:FF:000050">
    <property type="entry name" value="UDP-glucuronosyltransferase"/>
    <property type="match status" value="1"/>
</dbReference>
<evidence type="ECO:0000256" key="5">
    <source>
        <dbReference type="ARBA" id="ARBA00022692"/>
    </source>
</evidence>
<dbReference type="GO" id="GO:0015020">
    <property type="term" value="F:glucuronosyltransferase activity"/>
    <property type="evidence" value="ECO:0007669"/>
    <property type="project" value="UniProtKB-EC"/>
</dbReference>
<dbReference type="GO" id="GO:0005783">
    <property type="term" value="C:endoplasmic reticulum"/>
    <property type="evidence" value="ECO:0007669"/>
    <property type="project" value="UniProtKB-SubCell"/>
</dbReference>
<evidence type="ECO:0000256" key="3">
    <source>
        <dbReference type="ARBA" id="ARBA00022676"/>
    </source>
</evidence>
<dbReference type="Proteomes" id="UP001152759">
    <property type="component" value="Chromosome 5"/>
</dbReference>
<evidence type="ECO:0000313" key="13">
    <source>
        <dbReference type="EMBL" id="CAH0389901.1"/>
    </source>
</evidence>